<dbReference type="EMBL" id="FQVM01000002">
    <property type="protein sequence ID" value="SHE41295.1"/>
    <property type="molecule type" value="Genomic_DNA"/>
</dbReference>
<keyword evidence="2" id="KW-1185">Reference proteome</keyword>
<reference evidence="1 2" key="1">
    <citation type="submission" date="2016-11" db="EMBL/GenBank/DDBJ databases">
        <authorList>
            <person name="Jaros S."/>
            <person name="Januszkiewicz K."/>
            <person name="Wedrychowicz H."/>
        </authorList>
    </citation>
    <scope>NUCLEOTIDE SEQUENCE [LARGE SCALE GENOMIC DNA]</scope>
    <source>
        <strain evidence="1 2">DSM 2631</strain>
    </source>
</reference>
<accession>A0A1M4TA43</accession>
<dbReference type="Proteomes" id="UP000184035">
    <property type="component" value="Unassembled WGS sequence"/>
</dbReference>
<dbReference type="AlphaFoldDB" id="A0A1M4TA43"/>
<proteinExistence type="predicted"/>
<sequence>MINRNIININRNIKYNIYRVKIKTYSLGDELYVK</sequence>
<evidence type="ECO:0000313" key="2">
    <source>
        <dbReference type="Proteomes" id="UP000184035"/>
    </source>
</evidence>
<organism evidence="1 2">
    <name type="scientific">Clostridium fallax</name>
    <dbReference type="NCBI Taxonomy" id="1533"/>
    <lineage>
        <taxon>Bacteria</taxon>
        <taxon>Bacillati</taxon>
        <taxon>Bacillota</taxon>
        <taxon>Clostridia</taxon>
        <taxon>Eubacteriales</taxon>
        <taxon>Clostridiaceae</taxon>
        <taxon>Clostridium</taxon>
    </lineage>
</organism>
<protein>
    <submittedName>
        <fullName evidence="1">Uncharacterized protein</fullName>
    </submittedName>
</protein>
<evidence type="ECO:0000313" key="1">
    <source>
        <dbReference type="EMBL" id="SHE41295.1"/>
    </source>
</evidence>
<name>A0A1M4TA43_9CLOT</name>
<gene>
    <name evidence="1" type="ORF">SAMN05443638_10291</name>
</gene>